<accession>A0A2Z2NYI6</accession>
<protein>
    <submittedName>
        <fullName evidence="1">Uncharacterized protein</fullName>
    </submittedName>
</protein>
<dbReference type="Proteomes" id="UP000250079">
    <property type="component" value="Chromosome"/>
</dbReference>
<name>A0A2Z2NYI6_9GAMM</name>
<dbReference type="EMBL" id="CP018632">
    <property type="protein sequence ID" value="ASJ74991.1"/>
    <property type="molecule type" value="Genomic_DNA"/>
</dbReference>
<gene>
    <name evidence="1" type="ORF">IMCC3135_24625</name>
</gene>
<evidence type="ECO:0000313" key="1">
    <source>
        <dbReference type="EMBL" id="ASJ74991.1"/>
    </source>
</evidence>
<evidence type="ECO:0000313" key="2">
    <source>
        <dbReference type="Proteomes" id="UP000250079"/>
    </source>
</evidence>
<reference evidence="1 2" key="1">
    <citation type="submission" date="2016-12" db="EMBL/GenBank/DDBJ databases">
        <authorList>
            <person name="Song W.-J."/>
            <person name="Kurnit D.M."/>
        </authorList>
    </citation>
    <scope>NUCLEOTIDE SEQUENCE [LARGE SCALE GENOMIC DNA]</scope>
    <source>
        <strain evidence="1 2">IMCC3135</strain>
    </source>
</reference>
<dbReference type="AlphaFoldDB" id="A0A2Z2NYI6"/>
<dbReference type="KEGG" id="gai:IMCC3135_24625"/>
<organism evidence="1 2">
    <name type="scientific">Granulosicoccus antarcticus IMCC3135</name>
    <dbReference type="NCBI Taxonomy" id="1192854"/>
    <lineage>
        <taxon>Bacteria</taxon>
        <taxon>Pseudomonadati</taxon>
        <taxon>Pseudomonadota</taxon>
        <taxon>Gammaproteobacteria</taxon>
        <taxon>Chromatiales</taxon>
        <taxon>Granulosicoccaceae</taxon>
        <taxon>Granulosicoccus</taxon>
    </lineage>
</organism>
<sequence>MNRLVEPSLNLVIPADDGLMQIKLVSDAEASDDTTPLLRSSLRMSPGGKLQARVRTIKWLMNVRRY</sequence>
<dbReference type="RefSeq" id="WP_088919957.1">
    <property type="nucleotide sequence ID" value="NZ_CP018632.1"/>
</dbReference>
<proteinExistence type="predicted"/>
<keyword evidence="2" id="KW-1185">Reference proteome</keyword>